<protein>
    <recommendedName>
        <fullName evidence="8 10">Proline iminopeptidase</fullName>
        <shortName evidence="8">PIP</shortName>
        <ecNumber evidence="8 10">3.4.11.5</ecNumber>
    </recommendedName>
    <alternativeName>
        <fullName evidence="8">Prolyl aminopeptidase</fullName>
    </alternativeName>
</protein>
<dbReference type="Gene3D" id="3.40.50.1820">
    <property type="entry name" value="alpha/beta hydrolase"/>
    <property type="match status" value="1"/>
</dbReference>
<evidence type="ECO:0000256" key="2">
    <source>
        <dbReference type="ARBA" id="ARBA00004496"/>
    </source>
</evidence>
<dbReference type="InterPro" id="IPR000073">
    <property type="entry name" value="AB_hydrolase_1"/>
</dbReference>
<dbReference type="PRINTS" id="PR00793">
    <property type="entry name" value="PROAMNOPTASE"/>
</dbReference>
<comment type="catalytic activity">
    <reaction evidence="1 8 10">
        <text>Release of N-terminal proline from a peptide.</text>
        <dbReference type="EC" id="3.4.11.5"/>
    </reaction>
</comment>
<feature type="domain" description="AB hydrolase-1" evidence="11">
    <location>
        <begin position="46"/>
        <end position="307"/>
    </location>
</feature>
<proteinExistence type="inferred from homology"/>
<dbReference type="PANTHER" id="PTHR43722:SF1">
    <property type="entry name" value="PROLINE IMINOPEPTIDASE"/>
    <property type="match status" value="1"/>
</dbReference>
<evidence type="ECO:0000256" key="6">
    <source>
        <dbReference type="ARBA" id="ARBA00022670"/>
    </source>
</evidence>
<comment type="caution">
    <text evidence="12">The sequence shown here is derived from an EMBL/GenBank/DDBJ whole genome shotgun (WGS) entry which is preliminary data.</text>
</comment>
<accession>A0A507FFQ0</accession>
<dbReference type="SUPFAM" id="SSF53474">
    <property type="entry name" value="alpha/beta-Hydrolases"/>
    <property type="match status" value="1"/>
</dbReference>
<gene>
    <name evidence="12" type="ORF">CcCBS67573_g03773</name>
</gene>
<feature type="active site" description="Nucleophile" evidence="9">
    <location>
        <position position="120"/>
    </location>
</feature>
<dbReference type="InterPro" id="IPR002410">
    <property type="entry name" value="Peptidase_S33"/>
</dbReference>
<evidence type="ECO:0000256" key="4">
    <source>
        <dbReference type="ARBA" id="ARBA00022438"/>
    </source>
</evidence>
<dbReference type="Proteomes" id="UP000320333">
    <property type="component" value="Unassembled WGS sequence"/>
</dbReference>
<evidence type="ECO:0000256" key="8">
    <source>
        <dbReference type="PIRNR" id="PIRNR006431"/>
    </source>
</evidence>
<evidence type="ECO:0000256" key="7">
    <source>
        <dbReference type="ARBA" id="ARBA00022801"/>
    </source>
</evidence>
<dbReference type="EC" id="3.4.11.5" evidence="8 10"/>
<evidence type="ECO:0000313" key="13">
    <source>
        <dbReference type="Proteomes" id="UP000320333"/>
    </source>
</evidence>
<evidence type="ECO:0000256" key="10">
    <source>
        <dbReference type="RuleBase" id="RU003421"/>
    </source>
</evidence>
<dbReference type="STRING" id="246404.A0A507FFQ0"/>
<evidence type="ECO:0000256" key="3">
    <source>
        <dbReference type="ARBA" id="ARBA00010088"/>
    </source>
</evidence>
<evidence type="ECO:0000256" key="9">
    <source>
        <dbReference type="PIRSR" id="PIRSR006431-1"/>
    </source>
</evidence>
<dbReference type="GO" id="GO:0005737">
    <property type="term" value="C:cytoplasm"/>
    <property type="evidence" value="ECO:0007669"/>
    <property type="project" value="UniProtKB-SubCell"/>
</dbReference>
<feature type="active site" evidence="9">
    <location>
        <position position="276"/>
    </location>
</feature>
<dbReference type="GO" id="GO:0006508">
    <property type="term" value="P:proteolysis"/>
    <property type="evidence" value="ECO:0007669"/>
    <property type="project" value="UniProtKB-KW"/>
</dbReference>
<organism evidence="12 13">
    <name type="scientific">Chytriomyces confervae</name>
    <dbReference type="NCBI Taxonomy" id="246404"/>
    <lineage>
        <taxon>Eukaryota</taxon>
        <taxon>Fungi</taxon>
        <taxon>Fungi incertae sedis</taxon>
        <taxon>Chytridiomycota</taxon>
        <taxon>Chytridiomycota incertae sedis</taxon>
        <taxon>Chytridiomycetes</taxon>
        <taxon>Chytridiales</taxon>
        <taxon>Chytriomycetaceae</taxon>
        <taxon>Chytriomyces</taxon>
    </lineage>
</organism>
<keyword evidence="6 8" id="KW-0645">Protease</keyword>
<sequence length="325" mass="36704">MANTQSHYGTESPLYPKIDAYDTGFLKVSDIHSIHYEQSGNPNGLPVVYLHGGPGGGIAPSDRQYFDPKFYRIIAFDQRGAGLSTPAAELAQNDTWSLVSDIEQLRTTLGVDKWVVFGGSWGSTLALTYAIKHASHVKALILRGIFTLRQSELKWFYQEGASHIFPDAWDSYRDAIPEDERHDFIAAYYKRLTSDDAAVRRAAGKAWSTWEMATSKLFVDPEMIKHAQDDTWADQFARIECHYFINKGFFETDAWILDNVDKIRHIPAVIVQGRYDVVCPSTTAWELHKRWPEAEFHMIGDSGHSAKEPGTTLKLVEAANKFKTL</sequence>
<keyword evidence="5 8" id="KW-0963">Cytoplasm</keyword>
<evidence type="ECO:0000259" key="11">
    <source>
        <dbReference type="Pfam" id="PF00561"/>
    </source>
</evidence>
<keyword evidence="4 8" id="KW-0031">Aminopeptidase</keyword>
<dbReference type="InterPro" id="IPR005944">
    <property type="entry name" value="Pro_iminopeptidase"/>
</dbReference>
<evidence type="ECO:0000256" key="5">
    <source>
        <dbReference type="ARBA" id="ARBA00022490"/>
    </source>
</evidence>
<keyword evidence="13" id="KW-1185">Reference proteome</keyword>
<dbReference type="PIRSF" id="PIRSF006431">
    <property type="entry name" value="Pept_S33"/>
    <property type="match status" value="1"/>
</dbReference>
<dbReference type="PANTHER" id="PTHR43722">
    <property type="entry name" value="PROLINE IMINOPEPTIDASE"/>
    <property type="match status" value="1"/>
</dbReference>
<name>A0A507FFQ0_9FUNG</name>
<feature type="active site" description="Proton donor" evidence="9">
    <location>
        <position position="304"/>
    </location>
</feature>
<dbReference type="GO" id="GO:0004177">
    <property type="term" value="F:aminopeptidase activity"/>
    <property type="evidence" value="ECO:0007669"/>
    <property type="project" value="UniProtKB-UniRule"/>
</dbReference>
<comment type="similarity">
    <text evidence="3 8 10">Belongs to the peptidase S33 family.</text>
</comment>
<reference evidence="12 13" key="1">
    <citation type="journal article" date="2019" name="Sci. Rep.">
        <title>Comparative genomics of chytrid fungi reveal insights into the obligate biotrophic and pathogenic lifestyle of Synchytrium endobioticum.</title>
        <authorList>
            <person name="van de Vossenberg B.T.L.H."/>
            <person name="Warris S."/>
            <person name="Nguyen H.D.T."/>
            <person name="van Gent-Pelzer M.P.E."/>
            <person name="Joly D.L."/>
            <person name="van de Geest H.C."/>
            <person name="Bonants P.J.M."/>
            <person name="Smith D.S."/>
            <person name="Levesque C.A."/>
            <person name="van der Lee T.A.J."/>
        </authorList>
    </citation>
    <scope>NUCLEOTIDE SEQUENCE [LARGE SCALE GENOMIC DNA]</scope>
    <source>
        <strain evidence="12 13">CBS 675.73</strain>
    </source>
</reference>
<dbReference type="EMBL" id="QEAP01000101">
    <property type="protein sequence ID" value="TPX74972.1"/>
    <property type="molecule type" value="Genomic_DNA"/>
</dbReference>
<evidence type="ECO:0000256" key="1">
    <source>
        <dbReference type="ARBA" id="ARBA00001585"/>
    </source>
</evidence>
<evidence type="ECO:0000313" key="12">
    <source>
        <dbReference type="EMBL" id="TPX74972.1"/>
    </source>
</evidence>
<dbReference type="OrthoDB" id="10249433at2759"/>
<dbReference type="Pfam" id="PF00561">
    <property type="entry name" value="Abhydrolase_1"/>
    <property type="match status" value="1"/>
</dbReference>
<comment type="subcellular location">
    <subcellularLocation>
        <location evidence="2 8">Cytoplasm</location>
    </subcellularLocation>
</comment>
<dbReference type="AlphaFoldDB" id="A0A507FFQ0"/>
<dbReference type="InterPro" id="IPR029058">
    <property type="entry name" value="AB_hydrolase_fold"/>
</dbReference>
<keyword evidence="7 8" id="KW-0378">Hydrolase</keyword>
<dbReference type="NCBIfam" id="TIGR01249">
    <property type="entry name" value="pro_imino_pep_1"/>
    <property type="match status" value="1"/>
</dbReference>